<dbReference type="Proteomes" id="UP000004117">
    <property type="component" value="Unassembled WGS sequence"/>
</dbReference>
<dbReference type="InterPro" id="IPR002711">
    <property type="entry name" value="HNH"/>
</dbReference>
<keyword evidence="2" id="KW-0378">Hydrolase</keyword>
<dbReference type="Pfam" id="PF01844">
    <property type="entry name" value="HNH"/>
    <property type="match status" value="1"/>
</dbReference>
<organism evidence="2 3">
    <name type="scientific">Enterococcus faecalis ERV63</name>
    <dbReference type="NCBI Taxonomy" id="1134793"/>
    <lineage>
        <taxon>Bacteria</taxon>
        <taxon>Bacillati</taxon>
        <taxon>Bacillota</taxon>
        <taxon>Bacilli</taxon>
        <taxon>Lactobacillales</taxon>
        <taxon>Enterococcaceae</taxon>
        <taxon>Enterococcus</taxon>
    </lineage>
</organism>
<evidence type="ECO:0000313" key="3">
    <source>
        <dbReference type="Proteomes" id="UP000004117"/>
    </source>
</evidence>
<dbReference type="GO" id="GO:0003676">
    <property type="term" value="F:nucleic acid binding"/>
    <property type="evidence" value="ECO:0007669"/>
    <property type="project" value="InterPro"/>
</dbReference>
<name>A0AAV3GFZ4_ENTFL</name>
<sequence>MAKYTEWLTEEGLIKIEGWARDGLIDKQIAENIGVAYSTFREWVKKFPALSAALKKGKEVVDRQVENALFKSAVGYEYTEVTKERMADNGQKKRHNGESALTEEEWETALAYFNYSCAYCGDSDEITKDHLDPLKKGGELTFSNVVPACRSCNSSKKDHQWLSWYQNQNFYDKYKANKITDYISFVLSLPKKEDRTELVVTKKVKKQVAPNPTAAIFWLKNRKPDEWRDRKETEVSGMLNISDAAVEIEQFFEDDST</sequence>
<proteinExistence type="predicted"/>
<dbReference type="Gene3D" id="1.10.30.50">
    <property type="match status" value="1"/>
</dbReference>
<dbReference type="InterPro" id="IPR003615">
    <property type="entry name" value="HNH_nuc"/>
</dbReference>
<dbReference type="SMART" id="SM00507">
    <property type="entry name" value="HNHc"/>
    <property type="match status" value="1"/>
</dbReference>
<dbReference type="GO" id="GO:0008270">
    <property type="term" value="F:zinc ion binding"/>
    <property type="evidence" value="ECO:0007669"/>
    <property type="project" value="InterPro"/>
</dbReference>
<accession>A0AAV3GFZ4</accession>
<evidence type="ECO:0000313" key="2">
    <source>
        <dbReference type="EMBL" id="EJV12384.1"/>
    </source>
</evidence>
<dbReference type="GO" id="GO:0004519">
    <property type="term" value="F:endonuclease activity"/>
    <property type="evidence" value="ECO:0007669"/>
    <property type="project" value="UniProtKB-KW"/>
</dbReference>
<keyword evidence="2" id="KW-0540">Nuclease</keyword>
<reference evidence="2 3" key="1">
    <citation type="submission" date="2012-04" db="EMBL/GenBank/DDBJ databases">
        <authorList>
            <person name="Weinstock G."/>
            <person name="Sodergren E."/>
            <person name="Lobos E.A."/>
            <person name="Fulton L."/>
            <person name="Fulton R."/>
            <person name="Courtney L."/>
            <person name="Fronick C."/>
            <person name="O'Laughlin M."/>
            <person name="Godfrey J."/>
            <person name="Wilson R.M."/>
            <person name="Miner T."/>
            <person name="Farmer C."/>
            <person name="Delehaunty K."/>
            <person name="Cordes M."/>
            <person name="Minx P."/>
            <person name="Tomlinson C."/>
            <person name="Chen J."/>
            <person name="Wollam A."/>
            <person name="Pepin K.H."/>
            <person name="Bhonagiri V."/>
            <person name="Zhang X."/>
            <person name="Suruliraj S."/>
            <person name="Warren W."/>
            <person name="Mitreva M."/>
            <person name="Mardis E.R."/>
            <person name="Wilson R.K."/>
        </authorList>
    </citation>
    <scope>NUCLEOTIDE SEQUENCE [LARGE SCALE GENOMIC DNA]</scope>
    <source>
        <strain evidence="2 3">ERV63</strain>
    </source>
</reference>
<dbReference type="CDD" id="cd00085">
    <property type="entry name" value="HNHc"/>
    <property type="match status" value="1"/>
</dbReference>
<dbReference type="InterPro" id="IPR052892">
    <property type="entry name" value="NA-targeting_endonuclease"/>
</dbReference>
<feature type="domain" description="HNH nuclease" evidence="1">
    <location>
        <begin position="104"/>
        <end position="154"/>
    </location>
</feature>
<comment type="caution">
    <text evidence="2">The sequence shown here is derived from an EMBL/GenBank/DDBJ whole genome shotgun (WGS) entry which is preliminary data.</text>
</comment>
<dbReference type="AlphaFoldDB" id="A0AAV3GFZ4"/>
<dbReference type="RefSeq" id="WP_002417775.1">
    <property type="nucleotide sequence ID" value="NZ_JH805761.1"/>
</dbReference>
<dbReference type="PANTHER" id="PTHR33877">
    <property type="entry name" value="SLL1193 PROTEIN"/>
    <property type="match status" value="1"/>
</dbReference>
<gene>
    <name evidence="2" type="ORF">HMPREF1336_03330</name>
</gene>
<dbReference type="EMBL" id="ALZR01000129">
    <property type="protein sequence ID" value="EJV12384.1"/>
    <property type="molecule type" value="Genomic_DNA"/>
</dbReference>
<keyword evidence="2" id="KW-0255">Endonuclease</keyword>
<evidence type="ECO:0000259" key="1">
    <source>
        <dbReference type="SMART" id="SM00507"/>
    </source>
</evidence>
<dbReference type="PANTHER" id="PTHR33877:SF1">
    <property type="entry name" value="TYPE IV METHYL-DIRECTED RESTRICTION ENZYME ECOKMCRA"/>
    <property type="match status" value="1"/>
</dbReference>
<protein>
    <submittedName>
        <fullName evidence="2">HNH endonuclease domain protein</fullName>
    </submittedName>
</protein>